<feature type="DNA-binding region" description="HMG box" evidence="3">
    <location>
        <begin position="21"/>
        <end position="89"/>
    </location>
</feature>
<feature type="region of interest" description="Disordered" evidence="4">
    <location>
        <begin position="146"/>
        <end position="172"/>
    </location>
</feature>
<keyword evidence="2" id="KW-0804">Transcription</keyword>
<dbReference type="EMBL" id="JARTCD010000081">
    <property type="protein sequence ID" value="KAJ8653313.1"/>
    <property type="molecule type" value="Genomic_DNA"/>
</dbReference>
<dbReference type="Pfam" id="PF00505">
    <property type="entry name" value="HMG_box"/>
    <property type="match status" value="1"/>
</dbReference>
<reference evidence="6 7" key="1">
    <citation type="submission" date="2023-03" db="EMBL/GenBank/DDBJ databases">
        <title>Genome sequence of Lichtheimia ornata CBS 291.66.</title>
        <authorList>
            <person name="Mohabir J.T."/>
            <person name="Shea T.P."/>
            <person name="Kurbessoian T."/>
            <person name="Berby B."/>
            <person name="Fontaine J."/>
            <person name="Livny J."/>
            <person name="Gnirke A."/>
            <person name="Stajich J.E."/>
            <person name="Cuomo C.A."/>
        </authorList>
    </citation>
    <scope>NUCLEOTIDE SEQUENCE [LARGE SCALE GENOMIC DNA]</scope>
    <source>
        <strain evidence="6">CBS 291.66</strain>
    </source>
</reference>
<dbReference type="SMART" id="SM00398">
    <property type="entry name" value="HMG"/>
    <property type="match status" value="1"/>
</dbReference>
<gene>
    <name evidence="6" type="ORF">O0I10_011063</name>
</gene>
<dbReference type="Gene3D" id="1.10.30.10">
    <property type="entry name" value="High mobility group box domain"/>
    <property type="match status" value="1"/>
</dbReference>
<evidence type="ECO:0000313" key="6">
    <source>
        <dbReference type="EMBL" id="KAJ8653313.1"/>
    </source>
</evidence>
<feature type="domain" description="HMG box" evidence="5">
    <location>
        <begin position="21"/>
        <end position="89"/>
    </location>
</feature>
<dbReference type="GeneID" id="83218465"/>
<feature type="region of interest" description="Disordered" evidence="4">
    <location>
        <begin position="84"/>
        <end position="111"/>
    </location>
</feature>
<sequence length="329" mass="37603">MSKTPVTNTTTTSAKNNNNKIRRPMNCFLAFRLEKQNEIVARCPGANHRDISKVIAKWWKELPEEEKEPYRERARLAKVEHAKMYPDYKYRPQKRKDRKTRKYTRRPQNKFTSRIEKNNEMMELFYNNPRMLDTKSYSVALQEHHLQQQQQIMSPASSPLYTNSNSPASSSVTQDDLVLSPACYDDQQPMIVGSSSFFYQQSVAAAAMCYDWSMVPTRESCADMATTTTTNTNTTNHYITMDVPCVTHNNADPQMALVNGCIDPTLLTNTSNTPTVFSDSPTLSYPPIITVNDTDYFDGCYKPFHQANDNNAAYMPSPGDFEHGYNMQA</sequence>
<evidence type="ECO:0000259" key="5">
    <source>
        <dbReference type="PROSITE" id="PS50118"/>
    </source>
</evidence>
<keyword evidence="1 3" id="KW-0238">DNA-binding</keyword>
<evidence type="ECO:0000256" key="1">
    <source>
        <dbReference type="ARBA" id="ARBA00023125"/>
    </source>
</evidence>
<dbReference type="RefSeq" id="XP_058338227.1">
    <property type="nucleotide sequence ID" value="XM_058491035.1"/>
</dbReference>
<dbReference type="GO" id="GO:0000978">
    <property type="term" value="F:RNA polymerase II cis-regulatory region sequence-specific DNA binding"/>
    <property type="evidence" value="ECO:0007669"/>
    <property type="project" value="TreeGrafter"/>
</dbReference>
<proteinExistence type="predicted"/>
<dbReference type="GO" id="GO:0030154">
    <property type="term" value="P:cell differentiation"/>
    <property type="evidence" value="ECO:0007669"/>
    <property type="project" value="TreeGrafter"/>
</dbReference>
<dbReference type="PANTHER" id="PTHR10270">
    <property type="entry name" value="SOX TRANSCRIPTION FACTOR"/>
    <property type="match status" value="1"/>
</dbReference>
<dbReference type="CDD" id="cd01389">
    <property type="entry name" value="HMG-box_ROX1-like"/>
    <property type="match status" value="1"/>
</dbReference>
<protein>
    <recommendedName>
        <fullName evidence="5">HMG box domain-containing protein</fullName>
    </recommendedName>
</protein>
<dbReference type="AlphaFoldDB" id="A0AAD7UTK6"/>
<accession>A0AAD7UTK6</accession>
<evidence type="ECO:0000256" key="4">
    <source>
        <dbReference type="SAM" id="MobiDB-lite"/>
    </source>
</evidence>
<keyword evidence="3" id="KW-0539">Nucleus</keyword>
<dbReference type="PANTHER" id="PTHR10270:SF161">
    <property type="entry name" value="SEX-DETERMINING REGION Y PROTEIN"/>
    <property type="match status" value="1"/>
</dbReference>
<feature type="compositionally biased region" description="Basic residues" evidence="4">
    <location>
        <begin position="91"/>
        <end position="108"/>
    </location>
</feature>
<feature type="compositionally biased region" description="Low complexity" evidence="4">
    <location>
        <begin position="1"/>
        <end position="19"/>
    </location>
</feature>
<dbReference type="GO" id="GO:0001228">
    <property type="term" value="F:DNA-binding transcription activator activity, RNA polymerase II-specific"/>
    <property type="evidence" value="ECO:0007669"/>
    <property type="project" value="TreeGrafter"/>
</dbReference>
<feature type="region of interest" description="Disordered" evidence="4">
    <location>
        <begin position="1"/>
        <end position="20"/>
    </location>
</feature>
<dbReference type="PROSITE" id="PS50118">
    <property type="entry name" value="HMG_BOX_2"/>
    <property type="match status" value="1"/>
</dbReference>
<evidence type="ECO:0000256" key="2">
    <source>
        <dbReference type="ARBA" id="ARBA00023163"/>
    </source>
</evidence>
<dbReference type="Proteomes" id="UP001234581">
    <property type="component" value="Unassembled WGS sequence"/>
</dbReference>
<dbReference type="InterPro" id="IPR009071">
    <property type="entry name" value="HMG_box_dom"/>
</dbReference>
<comment type="caution">
    <text evidence="6">The sequence shown here is derived from an EMBL/GenBank/DDBJ whole genome shotgun (WGS) entry which is preliminary data.</text>
</comment>
<evidence type="ECO:0000256" key="3">
    <source>
        <dbReference type="PROSITE-ProRule" id="PRU00267"/>
    </source>
</evidence>
<name>A0AAD7UTK6_9FUNG</name>
<dbReference type="SUPFAM" id="SSF47095">
    <property type="entry name" value="HMG-box"/>
    <property type="match status" value="1"/>
</dbReference>
<keyword evidence="7" id="KW-1185">Reference proteome</keyword>
<dbReference type="InterPro" id="IPR050140">
    <property type="entry name" value="SRY-related_HMG-box_TF-like"/>
</dbReference>
<dbReference type="InterPro" id="IPR036910">
    <property type="entry name" value="HMG_box_dom_sf"/>
</dbReference>
<organism evidence="6 7">
    <name type="scientific">Lichtheimia ornata</name>
    <dbReference type="NCBI Taxonomy" id="688661"/>
    <lineage>
        <taxon>Eukaryota</taxon>
        <taxon>Fungi</taxon>
        <taxon>Fungi incertae sedis</taxon>
        <taxon>Mucoromycota</taxon>
        <taxon>Mucoromycotina</taxon>
        <taxon>Mucoromycetes</taxon>
        <taxon>Mucorales</taxon>
        <taxon>Lichtheimiaceae</taxon>
        <taxon>Lichtheimia</taxon>
    </lineage>
</organism>
<dbReference type="GO" id="GO:0005634">
    <property type="term" value="C:nucleus"/>
    <property type="evidence" value="ECO:0007669"/>
    <property type="project" value="UniProtKB-UniRule"/>
</dbReference>
<evidence type="ECO:0000313" key="7">
    <source>
        <dbReference type="Proteomes" id="UP001234581"/>
    </source>
</evidence>
<feature type="compositionally biased region" description="Polar residues" evidence="4">
    <location>
        <begin position="152"/>
        <end position="172"/>
    </location>
</feature>